<dbReference type="Proteomes" id="UP000471672">
    <property type="component" value="Unassembled WGS sequence"/>
</dbReference>
<feature type="compositionally biased region" description="Basic and acidic residues" evidence="1">
    <location>
        <begin position="11"/>
        <end position="25"/>
    </location>
</feature>
<keyword evidence="2" id="KW-0472">Membrane</keyword>
<gene>
    <name evidence="3" type="ORF">GYH36_17520</name>
</gene>
<dbReference type="RefSeq" id="WP_162290518.1">
    <property type="nucleotide sequence ID" value="NZ_JAAFAN010000086.1"/>
</dbReference>
<protein>
    <submittedName>
        <fullName evidence="3">Heavy metal transporter</fullName>
    </submittedName>
</protein>
<proteinExistence type="predicted"/>
<sequence length="172" mass="17575">MTGPGPSPDDGPPRPPDRASDHPGDGRLPAPAPTPRPAPRVRVRSTDPPPGGTDPARAVAPSGTPPDRTDDADDGASHYTRGLVRAQLRLGLACVVSFLAVVALLTLTMSAVPALDQVVVLGVPLPWLVHAYGFYPVIVAFGVVFAVAAARNERRYAALADGAAGPDDGGAP</sequence>
<accession>A0ABX0BI01</accession>
<organism evidence="3 4">
    <name type="scientific">Cellulosimicrobium composti</name>
    <dbReference type="NCBI Taxonomy" id="2672572"/>
    <lineage>
        <taxon>Bacteria</taxon>
        <taxon>Bacillati</taxon>
        <taxon>Actinomycetota</taxon>
        <taxon>Actinomycetes</taxon>
        <taxon>Micrococcales</taxon>
        <taxon>Promicromonosporaceae</taxon>
        <taxon>Cellulosimicrobium</taxon>
    </lineage>
</organism>
<evidence type="ECO:0000256" key="1">
    <source>
        <dbReference type="SAM" id="MobiDB-lite"/>
    </source>
</evidence>
<comment type="caution">
    <text evidence="3">The sequence shown here is derived from an EMBL/GenBank/DDBJ whole genome shotgun (WGS) entry which is preliminary data.</text>
</comment>
<evidence type="ECO:0000313" key="4">
    <source>
        <dbReference type="Proteomes" id="UP000471672"/>
    </source>
</evidence>
<evidence type="ECO:0000256" key="2">
    <source>
        <dbReference type="SAM" id="Phobius"/>
    </source>
</evidence>
<reference evidence="3 4" key="1">
    <citation type="journal article" date="2021" name="Arch. Microbiol.">
        <title>Cellulosimicrobium fucosivorans sp. nov., isolated from San Elijo Lagoon, contains a fucose metabolic pathway linked to carotenoid production.</title>
        <authorList>
            <person name="Aviles F.A."/>
            <person name="Kyndt J.A."/>
        </authorList>
    </citation>
    <scope>NUCLEOTIDE SEQUENCE [LARGE SCALE GENOMIC DNA]</scope>
    <source>
        <strain evidence="3 4">SE3</strain>
    </source>
</reference>
<feature type="transmembrane region" description="Helical" evidence="2">
    <location>
        <begin position="132"/>
        <end position="150"/>
    </location>
</feature>
<keyword evidence="2" id="KW-1133">Transmembrane helix</keyword>
<feature type="region of interest" description="Disordered" evidence="1">
    <location>
        <begin position="1"/>
        <end position="76"/>
    </location>
</feature>
<dbReference type="EMBL" id="JAAFAN010000086">
    <property type="protein sequence ID" value="NDO91235.1"/>
    <property type="molecule type" value="Genomic_DNA"/>
</dbReference>
<evidence type="ECO:0000313" key="3">
    <source>
        <dbReference type="EMBL" id="NDO91235.1"/>
    </source>
</evidence>
<keyword evidence="4" id="KW-1185">Reference proteome</keyword>
<keyword evidence="2" id="KW-0812">Transmembrane</keyword>
<feature type="compositionally biased region" description="Pro residues" evidence="1">
    <location>
        <begin position="1"/>
        <end position="10"/>
    </location>
</feature>
<name>A0ABX0BI01_9MICO</name>
<feature type="transmembrane region" description="Helical" evidence="2">
    <location>
        <begin position="90"/>
        <end position="112"/>
    </location>
</feature>